<name>A0A834U2W6_9FABA</name>
<gene>
    <name evidence="1" type="ORF">G2W53_013973</name>
</gene>
<sequence length="53" mass="5955">MTKIIPGVDSIDCLEAIEVYEGVRFAKTMSWLKTEVEGPTSPELNFRTHLTEA</sequence>
<keyword evidence="2" id="KW-1185">Reference proteome</keyword>
<accession>A0A834U2W6</accession>
<dbReference type="OrthoDB" id="1485052at2759"/>
<comment type="caution">
    <text evidence="1">The sequence shown here is derived from an EMBL/GenBank/DDBJ whole genome shotgun (WGS) entry which is preliminary data.</text>
</comment>
<dbReference type="EMBL" id="JAAIUW010000005">
    <property type="protein sequence ID" value="KAF7831640.1"/>
    <property type="molecule type" value="Genomic_DNA"/>
</dbReference>
<dbReference type="AlphaFoldDB" id="A0A834U2W6"/>
<proteinExistence type="predicted"/>
<dbReference type="Proteomes" id="UP000634136">
    <property type="component" value="Unassembled WGS sequence"/>
</dbReference>
<evidence type="ECO:0000313" key="1">
    <source>
        <dbReference type="EMBL" id="KAF7831640.1"/>
    </source>
</evidence>
<organism evidence="1 2">
    <name type="scientific">Senna tora</name>
    <dbReference type="NCBI Taxonomy" id="362788"/>
    <lineage>
        <taxon>Eukaryota</taxon>
        <taxon>Viridiplantae</taxon>
        <taxon>Streptophyta</taxon>
        <taxon>Embryophyta</taxon>
        <taxon>Tracheophyta</taxon>
        <taxon>Spermatophyta</taxon>
        <taxon>Magnoliopsida</taxon>
        <taxon>eudicotyledons</taxon>
        <taxon>Gunneridae</taxon>
        <taxon>Pentapetalae</taxon>
        <taxon>rosids</taxon>
        <taxon>fabids</taxon>
        <taxon>Fabales</taxon>
        <taxon>Fabaceae</taxon>
        <taxon>Caesalpinioideae</taxon>
        <taxon>Cassia clade</taxon>
        <taxon>Senna</taxon>
    </lineage>
</organism>
<reference evidence="1" key="1">
    <citation type="submission" date="2020-09" db="EMBL/GenBank/DDBJ databases">
        <title>Genome-Enabled Discovery of Anthraquinone Biosynthesis in Senna tora.</title>
        <authorList>
            <person name="Kang S.-H."/>
            <person name="Pandey R.P."/>
            <person name="Lee C.-M."/>
            <person name="Sim J.-S."/>
            <person name="Jeong J.-T."/>
            <person name="Choi B.-S."/>
            <person name="Jung M."/>
            <person name="Ginzburg D."/>
            <person name="Zhao K."/>
            <person name="Won S.Y."/>
            <person name="Oh T.-J."/>
            <person name="Yu Y."/>
            <person name="Kim N.-H."/>
            <person name="Lee O.R."/>
            <person name="Lee T.-H."/>
            <person name="Bashyal P."/>
            <person name="Kim T.-S."/>
            <person name="Lee W.-H."/>
            <person name="Kawkins C."/>
            <person name="Kim C.-K."/>
            <person name="Kim J.S."/>
            <person name="Ahn B.O."/>
            <person name="Rhee S.Y."/>
            <person name="Sohng J.K."/>
        </authorList>
    </citation>
    <scope>NUCLEOTIDE SEQUENCE</scope>
    <source>
        <tissue evidence="1">Leaf</tissue>
    </source>
</reference>
<evidence type="ECO:0000313" key="2">
    <source>
        <dbReference type="Proteomes" id="UP000634136"/>
    </source>
</evidence>
<protein>
    <submittedName>
        <fullName evidence="1">Uncharacterized protein</fullName>
    </submittedName>
</protein>